<feature type="region of interest" description="Disordered" evidence="6">
    <location>
        <begin position="236"/>
        <end position="309"/>
    </location>
</feature>
<dbReference type="InterPro" id="IPR001179">
    <property type="entry name" value="PPIase_FKBP_dom"/>
</dbReference>
<feature type="compositionally biased region" description="Basic and acidic residues" evidence="6">
    <location>
        <begin position="243"/>
        <end position="306"/>
    </location>
</feature>
<feature type="region of interest" description="Disordered" evidence="6">
    <location>
        <begin position="149"/>
        <end position="168"/>
    </location>
</feature>
<dbReference type="PROSITE" id="PS50059">
    <property type="entry name" value="FKBP_PPIASE"/>
    <property type="match status" value="1"/>
</dbReference>
<dbReference type="OrthoDB" id="1902587at2759"/>
<dbReference type="InterPro" id="IPR041232">
    <property type="entry name" value="NPL"/>
</dbReference>
<dbReference type="Proteomes" id="UP000231279">
    <property type="component" value="Unassembled WGS sequence"/>
</dbReference>
<dbReference type="EMBL" id="NKXS01000505">
    <property type="protein sequence ID" value="PIN23796.1"/>
    <property type="molecule type" value="Genomic_DNA"/>
</dbReference>
<reference evidence="9" key="1">
    <citation type="journal article" date="2018" name="Gigascience">
        <title>Genome assembly of the Pink Ipe (Handroanthus impetiginosus, Bignoniaceae), a highly valued, ecologically keystone Neotropical timber forest tree.</title>
        <authorList>
            <person name="Silva-Junior O.B."/>
            <person name="Grattapaglia D."/>
            <person name="Novaes E."/>
            <person name="Collevatti R.G."/>
        </authorList>
    </citation>
    <scope>NUCLEOTIDE SEQUENCE [LARGE SCALE GENOMIC DNA]</scope>
    <source>
        <strain evidence="9">cv. UFG-1</strain>
    </source>
</reference>
<keyword evidence="3 5" id="KW-0697">Rotamase</keyword>
<evidence type="ECO:0000256" key="5">
    <source>
        <dbReference type="PROSITE-ProRule" id="PRU00277"/>
    </source>
</evidence>
<dbReference type="EC" id="5.2.1.8" evidence="2 5"/>
<dbReference type="STRING" id="429701.A0A2G9I226"/>
<evidence type="ECO:0000313" key="9">
    <source>
        <dbReference type="Proteomes" id="UP000231279"/>
    </source>
</evidence>
<dbReference type="PANTHER" id="PTHR43811:SF48">
    <property type="entry name" value="PEPTIDYL-PROLYL CIS-TRANS ISOMERASE FKBP43"/>
    <property type="match status" value="1"/>
</dbReference>
<dbReference type="SUPFAM" id="SSF54534">
    <property type="entry name" value="FKBP-like"/>
    <property type="match status" value="1"/>
</dbReference>
<dbReference type="Pfam" id="PF00254">
    <property type="entry name" value="FKBP_C"/>
    <property type="match status" value="1"/>
</dbReference>
<feature type="domain" description="PPIase FKBP-type" evidence="7">
    <location>
        <begin position="583"/>
        <end position="671"/>
    </location>
</feature>
<organism evidence="8 9">
    <name type="scientific">Handroanthus impetiginosus</name>
    <dbReference type="NCBI Taxonomy" id="429701"/>
    <lineage>
        <taxon>Eukaryota</taxon>
        <taxon>Viridiplantae</taxon>
        <taxon>Streptophyta</taxon>
        <taxon>Embryophyta</taxon>
        <taxon>Tracheophyta</taxon>
        <taxon>Spermatophyta</taxon>
        <taxon>Magnoliopsida</taxon>
        <taxon>eudicotyledons</taxon>
        <taxon>Gunneridae</taxon>
        <taxon>Pentapetalae</taxon>
        <taxon>asterids</taxon>
        <taxon>lamiids</taxon>
        <taxon>Lamiales</taxon>
        <taxon>Bignoniaceae</taxon>
        <taxon>Crescentiina</taxon>
        <taxon>Tabebuia alliance</taxon>
        <taxon>Handroanthus</taxon>
    </lineage>
</organism>
<evidence type="ECO:0000256" key="4">
    <source>
        <dbReference type="ARBA" id="ARBA00023235"/>
    </source>
</evidence>
<feature type="compositionally biased region" description="Basic and acidic residues" evidence="6">
    <location>
        <begin position="407"/>
        <end position="416"/>
    </location>
</feature>
<name>A0A2G9I226_9LAMI</name>
<feature type="compositionally biased region" description="Basic and acidic residues" evidence="6">
    <location>
        <begin position="488"/>
        <end position="500"/>
    </location>
</feature>
<proteinExistence type="predicted"/>
<evidence type="ECO:0000256" key="3">
    <source>
        <dbReference type="ARBA" id="ARBA00023110"/>
    </source>
</evidence>
<feature type="compositionally biased region" description="Polar residues" evidence="6">
    <location>
        <begin position="115"/>
        <end position="124"/>
    </location>
</feature>
<feature type="region of interest" description="Disordered" evidence="6">
    <location>
        <begin position="101"/>
        <end position="130"/>
    </location>
</feature>
<feature type="compositionally biased region" description="Polar residues" evidence="6">
    <location>
        <begin position="417"/>
        <end position="436"/>
    </location>
</feature>
<dbReference type="AlphaFoldDB" id="A0A2G9I226"/>
<accession>A0A2G9I226</accession>
<comment type="catalytic activity">
    <reaction evidence="1 5">
        <text>[protein]-peptidylproline (omega=180) = [protein]-peptidylproline (omega=0)</text>
        <dbReference type="Rhea" id="RHEA:16237"/>
        <dbReference type="Rhea" id="RHEA-COMP:10747"/>
        <dbReference type="Rhea" id="RHEA-COMP:10748"/>
        <dbReference type="ChEBI" id="CHEBI:83833"/>
        <dbReference type="ChEBI" id="CHEBI:83834"/>
        <dbReference type="EC" id="5.2.1.8"/>
    </reaction>
</comment>
<comment type="caution">
    <text evidence="8">The sequence shown here is derived from an EMBL/GenBank/DDBJ whole genome shotgun (WGS) entry which is preliminary data.</text>
</comment>
<evidence type="ECO:0000256" key="6">
    <source>
        <dbReference type="SAM" id="MobiDB-lite"/>
    </source>
</evidence>
<sequence>MAFWGIEVKPGRPVTHSCEKAGGRLRISQATLGIGEATKKSIVQCNVGNRSPVLLCVLLPDKTESCHLDLEFEEADDVVFSVIGPRSVYLTGYYVRRSQLSNPHSDTESYGVDIENTQTEGSSYRSDDDKYEDSFINDDDELRVSTQSPVLSGEGTEDVAFENDKPKDGKGFRNRLKKKYRVIESDDDDANSSHEIEDEDDWSLSAFKSKRAAEATMSDAEETIARVLAEMGAEAKGGGACDSESKQKVDPLDISGKQERATKLPFDEKGTEIKNEKNELPKEVKTLEETKASNEEVLPGDDHGNKAEGTIINQSLPMSNAEDQLQFLDVAKPKKKRKARSMKEEKTCKVQTENKDQSVIREDKEHEVEASTNLKIGANDLVNPPGSDSVDGRKSKKRRNELQLEGMHTEGIDEKCQSSPKNGNIKQDLLPSNSVTKDLPAAGGEYQEQQRLEENCTEEIDANCQNTPKEDKLPHADSTSNDLPATNEEYHKQNDNDINIKSEPLTNNTEPEKKRKKKMKKTQGDIGSDMGVPRMTENEETVPMEYEGQTTHPAPIHRTTLSSGLIIEELKSGPPDGKVAALGKKVKIYYTATLKEGGNVFDSNAGKDAFKFRLGDETLIDAWNVGIDGMRVGDKRRLIVPPSLGYGDRGVGEMVPPNSWVVFDIELVGVRK</sequence>
<dbReference type="Gene3D" id="3.10.50.40">
    <property type="match status" value="1"/>
</dbReference>
<evidence type="ECO:0000259" key="7">
    <source>
        <dbReference type="PROSITE" id="PS50059"/>
    </source>
</evidence>
<dbReference type="GO" id="GO:0003755">
    <property type="term" value="F:peptidyl-prolyl cis-trans isomerase activity"/>
    <property type="evidence" value="ECO:0007669"/>
    <property type="project" value="UniProtKB-KW"/>
</dbReference>
<keyword evidence="4 5" id="KW-0413">Isomerase</keyword>
<protein>
    <recommendedName>
        <fullName evidence="2 5">peptidylprolyl isomerase</fullName>
        <ecNumber evidence="2 5">5.2.1.8</ecNumber>
    </recommendedName>
</protein>
<evidence type="ECO:0000313" key="8">
    <source>
        <dbReference type="EMBL" id="PIN23796.1"/>
    </source>
</evidence>
<feature type="compositionally biased region" description="Basic and acidic residues" evidence="6">
    <location>
        <begin position="341"/>
        <end position="369"/>
    </location>
</feature>
<evidence type="ECO:0000256" key="2">
    <source>
        <dbReference type="ARBA" id="ARBA00013194"/>
    </source>
</evidence>
<dbReference type="Gene3D" id="2.60.120.340">
    <property type="entry name" value="Nucleoplasmin core domain"/>
    <property type="match status" value="1"/>
</dbReference>
<dbReference type="InterPro" id="IPR046357">
    <property type="entry name" value="PPIase_dom_sf"/>
</dbReference>
<evidence type="ECO:0000256" key="1">
    <source>
        <dbReference type="ARBA" id="ARBA00000971"/>
    </source>
</evidence>
<dbReference type="Pfam" id="PF17800">
    <property type="entry name" value="NPL"/>
    <property type="match status" value="1"/>
</dbReference>
<dbReference type="PANTHER" id="PTHR43811">
    <property type="entry name" value="FKBP-TYPE PEPTIDYL-PROLYL CIS-TRANS ISOMERASE FKPA"/>
    <property type="match status" value="1"/>
</dbReference>
<keyword evidence="9" id="KW-1185">Reference proteome</keyword>
<feature type="region of interest" description="Disordered" evidence="6">
    <location>
        <begin position="332"/>
        <end position="534"/>
    </location>
</feature>
<gene>
    <name evidence="8" type="ORF">CDL12_03492</name>
</gene>